<feature type="compositionally biased region" description="Polar residues" evidence="3">
    <location>
        <begin position="1"/>
        <end position="24"/>
    </location>
</feature>
<keyword evidence="2" id="KW-0564">Palmitate</keyword>
<comment type="function">
    <text evidence="2">May mediate accelerated ATP-independent bidirectional transbilayer migration of phospholipids upon binding calcium ions that results in a loss of phospholipid asymmetry in the plasma membrane.</text>
</comment>
<evidence type="ECO:0000256" key="2">
    <source>
        <dbReference type="RuleBase" id="RU363116"/>
    </source>
</evidence>
<dbReference type="InterPro" id="IPR005552">
    <property type="entry name" value="Scramblase"/>
</dbReference>
<dbReference type="PANTHER" id="PTHR23248">
    <property type="entry name" value="PHOSPHOLIPID SCRAMBLASE-RELATED"/>
    <property type="match status" value="1"/>
</dbReference>
<dbReference type="SUPFAM" id="SSF54518">
    <property type="entry name" value="Tubby C-terminal domain-like"/>
    <property type="match status" value="1"/>
</dbReference>
<dbReference type="InterPro" id="IPR025659">
    <property type="entry name" value="Tubby-like_C"/>
</dbReference>
<name>A0ABY7G115_MYAAR</name>
<feature type="region of interest" description="Disordered" evidence="3">
    <location>
        <begin position="1"/>
        <end position="35"/>
    </location>
</feature>
<evidence type="ECO:0000313" key="5">
    <source>
        <dbReference type="Proteomes" id="UP001164746"/>
    </source>
</evidence>
<keyword evidence="2" id="KW-0106">Calcium</keyword>
<proteinExistence type="inferred from homology"/>
<evidence type="ECO:0000313" key="4">
    <source>
        <dbReference type="EMBL" id="WAR28132.1"/>
    </source>
</evidence>
<comment type="cofactor">
    <cofactor evidence="2">
        <name>Ca(2+)</name>
        <dbReference type="ChEBI" id="CHEBI:29108"/>
    </cofactor>
</comment>
<evidence type="ECO:0000256" key="3">
    <source>
        <dbReference type="SAM" id="MobiDB-lite"/>
    </source>
</evidence>
<keyword evidence="2" id="KW-0449">Lipoprotein</keyword>
<dbReference type="PANTHER" id="PTHR23248:SF40">
    <property type="entry name" value="PHOSPHOLIPID SCRAMBLASE"/>
    <property type="match status" value="1"/>
</dbReference>
<dbReference type="EMBL" id="CP111026">
    <property type="protein sequence ID" value="WAR28132.1"/>
    <property type="molecule type" value="Genomic_DNA"/>
</dbReference>
<keyword evidence="5" id="KW-1185">Reference proteome</keyword>
<dbReference type="Pfam" id="PF03803">
    <property type="entry name" value="Scramblase"/>
    <property type="match status" value="2"/>
</dbReference>
<protein>
    <recommendedName>
        <fullName evidence="2">Phospholipid scramblase</fullName>
    </recommendedName>
</protein>
<reference evidence="4" key="1">
    <citation type="submission" date="2022-11" db="EMBL/GenBank/DDBJ databases">
        <title>Centuries of genome instability and evolution in soft-shell clam transmissible cancer (bioRxiv).</title>
        <authorList>
            <person name="Hart S.F.M."/>
            <person name="Yonemitsu M.A."/>
            <person name="Giersch R.M."/>
            <person name="Beal B.F."/>
            <person name="Arriagada G."/>
            <person name="Davis B.W."/>
            <person name="Ostrander E.A."/>
            <person name="Goff S.P."/>
            <person name="Metzger M.J."/>
        </authorList>
    </citation>
    <scope>NUCLEOTIDE SEQUENCE</scope>
    <source>
        <strain evidence="4">MELC-2E11</strain>
        <tissue evidence="4">Siphon/mantle</tissue>
    </source>
</reference>
<accession>A0ABY7G115</accession>
<organism evidence="4 5">
    <name type="scientific">Mya arenaria</name>
    <name type="common">Soft-shell clam</name>
    <dbReference type="NCBI Taxonomy" id="6604"/>
    <lineage>
        <taxon>Eukaryota</taxon>
        <taxon>Metazoa</taxon>
        <taxon>Spiralia</taxon>
        <taxon>Lophotrochozoa</taxon>
        <taxon>Mollusca</taxon>
        <taxon>Bivalvia</taxon>
        <taxon>Autobranchia</taxon>
        <taxon>Heteroconchia</taxon>
        <taxon>Euheterodonta</taxon>
        <taxon>Imparidentia</taxon>
        <taxon>Neoheterodontei</taxon>
        <taxon>Myida</taxon>
        <taxon>Myoidea</taxon>
        <taxon>Myidae</taxon>
        <taxon>Mya</taxon>
    </lineage>
</organism>
<evidence type="ECO:0000256" key="1">
    <source>
        <dbReference type="ARBA" id="ARBA00005350"/>
    </source>
</evidence>
<sequence length="419" mass="46502">MKGSSDTYRDNSNQATHASTSNKTTGKERENSEILQQNSIARVQEKDPAKSNLQRIVSVFKVVERYKQEKRHDASCLRGGSFIEKPRGRHNPSLLWGSLLRKQSRTGYASEILARPRGSLRSPSKGALAKVLVQRSKSYGDIIRHNLNSRIRVSTMEPQQQADIIVVTQPTATKLSIGRSTGNGAVKSIPPIATSAGNANGSASVKATPSATSAAITTTVKPKPKLERRKSLNPRVMTPPGLEVLNNSGMLAVRQQIEMDIHGGCGAPNTYKIWDINDEQVFFATEESGCLCRWTCGPARRFSLDVYSTQDDQVLNFHRFSIFNAKFDIVDHDNNVLFKVLGSFCPCRCATEIYFQVFNKTGERQIGRIQKKWGGDRGDNVNVDHEYFDVTFPPKLDSVDKALILGAAFLVNVMYMEMS</sequence>
<dbReference type="Proteomes" id="UP001164746">
    <property type="component" value="Chromosome 15"/>
</dbReference>
<gene>
    <name evidence="4" type="ORF">MAR_013836</name>
</gene>
<comment type="similarity">
    <text evidence="1 2">Belongs to the phospholipid scramblase family.</text>
</comment>